<dbReference type="HOGENOM" id="CLU_1905373_0_0_11"/>
<dbReference type="AlphaFoldDB" id="D0WGU5"/>
<proteinExistence type="predicted"/>
<dbReference type="Proteomes" id="UP000006001">
    <property type="component" value="Unassembled WGS sequence"/>
</dbReference>
<evidence type="ECO:0000313" key="2">
    <source>
        <dbReference type="Proteomes" id="UP000006001"/>
    </source>
</evidence>
<name>D0WGU5_SLAES</name>
<accession>D0WGU5</accession>
<keyword evidence="2" id="KW-1185">Reference proteome</keyword>
<evidence type="ECO:0000313" key="1">
    <source>
        <dbReference type="EMBL" id="EEZ61707.1"/>
    </source>
</evidence>
<reference evidence="1" key="1">
    <citation type="submission" date="2009-10" db="EMBL/GenBank/DDBJ databases">
        <authorList>
            <person name="Weinstock G."/>
            <person name="Sodergren E."/>
            <person name="Clifton S."/>
            <person name="Fulton L."/>
            <person name="Fulton B."/>
            <person name="Courtney L."/>
            <person name="Fronick C."/>
            <person name="Harrison M."/>
            <person name="Strong C."/>
            <person name="Farmer C."/>
            <person name="Delahaunty K."/>
            <person name="Markovic C."/>
            <person name="Hall O."/>
            <person name="Minx P."/>
            <person name="Tomlinson C."/>
            <person name="Mitreva M."/>
            <person name="Nelson J."/>
            <person name="Hou S."/>
            <person name="Wollam A."/>
            <person name="Pepin K.H."/>
            <person name="Johnson M."/>
            <person name="Bhonagiri V."/>
            <person name="Nash W.E."/>
            <person name="Warren W."/>
            <person name="Chinwalla A."/>
            <person name="Mardis E.R."/>
            <person name="Wilson R.K."/>
        </authorList>
    </citation>
    <scope>NUCLEOTIDE SEQUENCE [LARGE SCALE GENOMIC DNA]</scope>
    <source>
        <strain evidence="1">ATCC 700122</strain>
    </source>
</reference>
<dbReference type="EMBL" id="ACUX02000006">
    <property type="protein sequence ID" value="EEZ61707.1"/>
    <property type="molecule type" value="Genomic_DNA"/>
</dbReference>
<gene>
    <name evidence="1" type="ORF">HMPREF0762_01048</name>
</gene>
<organism evidence="1 2">
    <name type="scientific">Slackia exigua (strain ATCC 700122 / DSM 15923 / CIP 105133 / JCM 11022 / KCTC 5966 / S-7)</name>
    <dbReference type="NCBI Taxonomy" id="649764"/>
    <lineage>
        <taxon>Bacteria</taxon>
        <taxon>Bacillati</taxon>
        <taxon>Actinomycetota</taxon>
        <taxon>Coriobacteriia</taxon>
        <taxon>Eggerthellales</taxon>
        <taxon>Eggerthellaceae</taxon>
        <taxon>Slackia</taxon>
    </lineage>
</organism>
<protein>
    <submittedName>
        <fullName evidence="1">Uncharacterized protein</fullName>
    </submittedName>
</protein>
<comment type="caution">
    <text evidence="1">The sequence shown here is derived from an EMBL/GenBank/DDBJ whole genome shotgun (WGS) entry which is preliminary data.</text>
</comment>
<sequence length="133" mass="14714">MEGDRALYLQPRVLRVEGGHILLGESRARVRPDGGRDAYALLRQDVERARVDVAVDEDDLALGALDQRDQQLEGGPGLPVEEDLLLRGFVGLYALFECVRTVLSVMNKRSAMVFLLRPRAISTAIYAPLSVKP</sequence>